<evidence type="ECO:0000256" key="1">
    <source>
        <dbReference type="ARBA" id="ARBA00023125"/>
    </source>
</evidence>
<dbReference type="Gene3D" id="1.10.10.2830">
    <property type="match status" value="1"/>
</dbReference>
<dbReference type="NCBIfam" id="TIGR00180">
    <property type="entry name" value="parB_part"/>
    <property type="match status" value="1"/>
</dbReference>
<dbReference type="EMBL" id="JAFNAA010000018">
    <property type="protein sequence ID" value="MBO1109435.1"/>
    <property type="molecule type" value="Genomic_DNA"/>
</dbReference>
<dbReference type="AlphaFoldDB" id="A0A8I2B5Y0"/>
<keyword evidence="1" id="KW-0238">DNA-binding</keyword>
<dbReference type="CDD" id="cd16394">
    <property type="entry name" value="sopB_N"/>
    <property type="match status" value="1"/>
</dbReference>
<protein>
    <submittedName>
        <fullName evidence="2">ParB/RepB/Spo0J family partition protein</fullName>
    </submittedName>
</protein>
<dbReference type="RefSeq" id="WP_010863280.1">
    <property type="nucleotide sequence ID" value="NZ_CP027853.1"/>
</dbReference>
<accession>A0A8I2B5Y0</accession>
<proteinExistence type="predicted"/>
<dbReference type="SUPFAM" id="SSF109709">
    <property type="entry name" value="KorB DNA-binding domain-like"/>
    <property type="match status" value="1"/>
</dbReference>
<evidence type="ECO:0000313" key="2">
    <source>
        <dbReference type="EMBL" id="MBO1109435.1"/>
    </source>
</evidence>
<dbReference type="InterPro" id="IPR004437">
    <property type="entry name" value="ParB/RepB/Spo0J"/>
</dbReference>
<organism evidence="2 3">
    <name type="scientific">Plesiomonas shigelloides</name>
    <name type="common">Aeromonas shigelloides</name>
    <dbReference type="NCBI Taxonomy" id="703"/>
    <lineage>
        <taxon>Bacteria</taxon>
        <taxon>Pseudomonadati</taxon>
        <taxon>Pseudomonadota</taxon>
        <taxon>Gammaproteobacteria</taxon>
        <taxon>Enterobacterales</taxon>
        <taxon>Enterobacteriaceae</taxon>
        <taxon>Plesiomonas</taxon>
    </lineage>
</organism>
<sequence length="359" mass="39852">MVKNARVRPSFDLASFATNSTPVVTESPLETLEKKLDALTEENRRLLEQQKPGEGSMLHLKDGSQRRFMLRVIPHDDIEALTDVPAINGRDQSLLTRESVRDILQSLTVSGQYYPAIGNLNADGKIDVLAGSRRRKACIYAGCDFKILLPESPISLADAEFIAEATNAQKELSVVELAQRWQQMLDEGLYPDQKGLSAALGRSPATVTRILKAARIPRPWLLQVPDVYALSYAQINNLVTAAQALTEDDQMLIAHELADIRQTQRFGHASNEELVAEVVNQASKAARQLKQKGETVREIKQKETLFKVGTSSVIATISQGDNYRRKLQVSGTDLSKQQVDILMKHLMLAADEMQSLVHD</sequence>
<dbReference type="Proteomes" id="UP000664658">
    <property type="component" value="Unassembled WGS sequence"/>
</dbReference>
<name>A0A8I2B5Y0_PLESH</name>
<gene>
    <name evidence="2" type="ORF">J2R62_14680</name>
</gene>
<dbReference type="PANTHER" id="PTHR38973">
    <property type="entry name" value="PLASMID PARTITIONING CONTROL PROTEIN-RELATED"/>
    <property type="match status" value="1"/>
</dbReference>
<comment type="caution">
    <text evidence="2">The sequence shown here is derived from an EMBL/GenBank/DDBJ whole genome shotgun (WGS) entry which is preliminary data.</text>
</comment>
<dbReference type="GO" id="GO:0003677">
    <property type="term" value="F:DNA binding"/>
    <property type="evidence" value="ECO:0007669"/>
    <property type="project" value="UniProtKB-KW"/>
</dbReference>
<evidence type="ECO:0000313" key="3">
    <source>
        <dbReference type="Proteomes" id="UP000664658"/>
    </source>
</evidence>
<reference evidence="2" key="1">
    <citation type="submission" date="2021-03" db="EMBL/GenBank/DDBJ databases">
        <title>Plesiomonas shigelloides zfcc0051, isolated from zebrafish feces.</title>
        <authorList>
            <person name="Vanderhoek Z."/>
            <person name="Gaulke C."/>
        </authorList>
    </citation>
    <scope>NUCLEOTIDE SEQUENCE</scope>
    <source>
        <strain evidence="2">Zfcc0051</strain>
    </source>
</reference>
<dbReference type="PANTHER" id="PTHR38973:SF1">
    <property type="entry name" value="PLASMID PARTITION PROTEIN B"/>
    <property type="match status" value="1"/>
</dbReference>